<dbReference type="SMART" id="SM01391">
    <property type="entry name" value="Filament"/>
    <property type="match status" value="1"/>
</dbReference>
<evidence type="ECO:0000313" key="6">
    <source>
        <dbReference type="Proteomes" id="UP000515145"/>
    </source>
</evidence>
<gene>
    <name evidence="7" type="primary">LOC114448699</name>
</gene>
<dbReference type="PANTHER" id="PTHR45652">
    <property type="entry name" value="GLIAL FIBRILLARY ACIDIC PROTEIN"/>
    <property type="match status" value="1"/>
</dbReference>
<feature type="coiled-coil region" evidence="3">
    <location>
        <begin position="321"/>
        <end position="394"/>
    </location>
</feature>
<evidence type="ECO:0000259" key="5">
    <source>
        <dbReference type="PROSITE" id="PS51842"/>
    </source>
</evidence>
<dbReference type="GO" id="GO:0005882">
    <property type="term" value="C:intermediate filament"/>
    <property type="evidence" value="ECO:0007669"/>
    <property type="project" value="UniProtKB-KW"/>
</dbReference>
<evidence type="ECO:0000256" key="1">
    <source>
        <dbReference type="ARBA" id="ARBA00022754"/>
    </source>
</evidence>
<dbReference type="InterPro" id="IPR039008">
    <property type="entry name" value="IF_rod_dom"/>
</dbReference>
<keyword evidence="1" id="KW-0403">Intermediate filament</keyword>
<protein>
    <submittedName>
        <fullName evidence="7">Desmin</fullName>
    </submittedName>
</protein>
<proteinExistence type="predicted"/>
<feature type="compositionally biased region" description="Polar residues" evidence="4">
    <location>
        <begin position="22"/>
        <end position="34"/>
    </location>
</feature>
<dbReference type="Gene3D" id="1.20.5.500">
    <property type="entry name" value="Single helix bin"/>
    <property type="match status" value="1"/>
</dbReference>
<feature type="region of interest" description="Disordered" evidence="4">
    <location>
        <begin position="724"/>
        <end position="746"/>
    </location>
</feature>
<dbReference type="Pfam" id="PF00038">
    <property type="entry name" value="Filament"/>
    <property type="match status" value="1"/>
</dbReference>
<feature type="compositionally biased region" description="Low complexity" evidence="4">
    <location>
        <begin position="47"/>
        <end position="57"/>
    </location>
</feature>
<dbReference type="PANTHER" id="PTHR45652:SF11">
    <property type="entry name" value="NOTOCHORD GRANULAR SURFACE"/>
    <property type="match status" value="1"/>
</dbReference>
<evidence type="ECO:0000256" key="2">
    <source>
        <dbReference type="ARBA" id="ARBA00023054"/>
    </source>
</evidence>
<feature type="domain" description="IF rod" evidence="5">
    <location>
        <begin position="113"/>
        <end position="423"/>
    </location>
</feature>
<dbReference type="RefSeq" id="XP_028281636.1">
    <property type="nucleotide sequence ID" value="XM_028425835.1"/>
</dbReference>
<evidence type="ECO:0000256" key="4">
    <source>
        <dbReference type="SAM" id="MobiDB-lite"/>
    </source>
</evidence>
<feature type="coiled-coil region" evidence="3">
    <location>
        <begin position="117"/>
        <end position="256"/>
    </location>
</feature>
<feature type="compositionally biased region" description="Basic and acidic residues" evidence="4">
    <location>
        <begin position="725"/>
        <end position="737"/>
    </location>
</feature>
<feature type="region of interest" description="Disordered" evidence="4">
    <location>
        <begin position="664"/>
        <end position="711"/>
    </location>
</feature>
<dbReference type="InParanoid" id="A0A6P7K1L3"/>
<feature type="compositionally biased region" description="Gly residues" evidence="4">
    <location>
        <begin position="674"/>
        <end position="711"/>
    </location>
</feature>
<dbReference type="AlphaFoldDB" id="A0A6P7K1L3"/>
<dbReference type="SUPFAM" id="SSF64593">
    <property type="entry name" value="Intermediate filament protein, coiled coil region"/>
    <property type="match status" value="2"/>
</dbReference>
<dbReference type="FunFam" id="1.20.5.170:FF:000002">
    <property type="entry name" value="Type I keratin KA11"/>
    <property type="match status" value="1"/>
</dbReference>
<feature type="region of interest" description="Disordered" evidence="4">
    <location>
        <begin position="22"/>
        <end position="60"/>
    </location>
</feature>
<dbReference type="GeneID" id="114448699"/>
<name>A0A6P7K1L3_9TELE</name>
<organism evidence="6 7">
    <name type="scientific">Parambassis ranga</name>
    <name type="common">Indian glassy fish</name>
    <dbReference type="NCBI Taxonomy" id="210632"/>
    <lineage>
        <taxon>Eukaryota</taxon>
        <taxon>Metazoa</taxon>
        <taxon>Chordata</taxon>
        <taxon>Craniata</taxon>
        <taxon>Vertebrata</taxon>
        <taxon>Euteleostomi</taxon>
        <taxon>Actinopterygii</taxon>
        <taxon>Neopterygii</taxon>
        <taxon>Teleostei</taxon>
        <taxon>Neoteleostei</taxon>
        <taxon>Acanthomorphata</taxon>
        <taxon>Ovalentaria</taxon>
        <taxon>Ambassidae</taxon>
        <taxon>Parambassis</taxon>
    </lineage>
</organism>
<dbReference type="PROSITE" id="PS51842">
    <property type="entry name" value="IF_ROD_2"/>
    <property type="match status" value="1"/>
</dbReference>
<dbReference type="GO" id="GO:0005200">
    <property type="term" value="F:structural constituent of cytoskeleton"/>
    <property type="evidence" value="ECO:0007669"/>
    <property type="project" value="TreeGrafter"/>
</dbReference>
<sequence>MSRSPERISSYRRHFEDSSCSTSTYQVRVSSPSPTRRETRHGSTGYSSRAAASSMRMDSVGRRTISAARRSRMVGTGVAAGAMVCVGPSGEPAIDLEVAAAENQEFLSTRTSERQEMVVLNDRLAVYIDKVRSLEQQNKLLEAEIEAYQNRFEKPTGLRLLYEEQLRELKKIAEQMRVQRDISLAAKGSAAAQLEAIKIQYEEAVELRKKAELEIEAFRPDVDKATASRIALEKKLEQLQVEIEFLKRIHQQEIEELMKQIYAAHASAQSAFALPDLGAALKQIQNQYDDIAAKNLQEMDSWYKNKFEDITKKTSGHLDKVRGIREEIGSAKKNIQNKERDLDSQRTKNEALEAQIRETQEKYRKELEDLQARIEALQLEMKSTKEKIALHLREYQELLNVKMSLEIEITTYRKLIEGEDLRLAGMMQTLSLTSCSMSAIGGGMSFSGGGIGGVSGMGGGLIEGSSGGIGGMRSGLGTGGGIAAGLDTGGLGGRMGPAGIVGGADMAGSGAGGIGLGVGAQAGGVGAAGGGVGASTWGSGDASPGSGIGGVATSGVGKDVGGVGTAVGGIGAGGVAVGGASTVTGGMGNGVGGVGTAVGGIGAGGVAVGGASTVTGGVGNGVGGVGTGGVGAGVGRIGTGATGVGAGVVGDLGSGIGRVGDSSVRRGLGSDATGSGGIGEDKGNGVGGDGGKIYGTGPGGHPGIGGAEGVGGDDLGVALSGTGGMEKKGAGKSDKSGDGIGYGSDGYDGNIEAYAEQAVELTERRTVLIRTVKTENDVLEMDHQEQTYTISGAADDSDDE</sequence>
<dbReference type="Proteomes" id="UP000515145">
    <property type="component" value="Chromosome 16"/>
</dbReference>
<dbReference type="GO" id="GO:0005737">
    <property type="term" value="C:cytoplasm"/>
    <property type="evidence" value="ECO:0007669"/>
    <property type="project" value="TreeGrafter"/>
</dbReference>
<evidence type="ECO:0000256" key="3">
    <source>
        <dbReference type="SAM" id="Coils"/>
    </source>
</evidence>
<dbReference type="Gene3D" id="1.20.5.1160">
    <property type="entry name" value="Vasodilator-stimulated phosphoprotein"/>
    <property type="match status" value="1"/>
</dbReference>
<keyword evidence="2 3" id="KW-0175">Coiled coil</keyword>
<dbReference type="InterPro" id="IPR050405">
    <property type="entry name" value="Intermediate_filament"/>
</dbReference>
<dbReference type="GO" id="GO:0045109">
    <property type="term" value="P:intermediate filament organization"/>
    <property type="evidence" value="ECO:0007669"/>
    <property type="project" value="TreeGrafter"/>
</dbReference>
<dbReference type="Gene3D" id="1.20.5.170">
    <property type="match status" value="1"/>
</dbReference>
<keyword evidence="6" id="KW-1185">Reference proteome</keyword>
<dbReference type="OrthoDB" id="2441647at2759"/>
<dbReference type="FunFam" id="1.20.5.1160:FF:000001">
    <property type="entry name" value="Keratin type II"/>
    <property type="match status" value="1"/>
</dbReference>
<reference evidence="7" key="1">
    <citation type="submission" date="2025-08" db="UniProtKB">
        <authorList>
            <consortium name="RefSeq"/>
        </authorList>
    </citation>
    <scope>IDENTIFICATION</scope>
</reference>
<accession>A0A6P7K1L3</accession>
<evidence type="ECO:0000313" key="7">
    <source>
        <dbReference type="RefSeq" id="XP_028281636.1"/>
    </source>
</evidence>